<comment type="caution">
    <text evidence="3">The sequence shown here is derived from an EMBL/GenBank/DDBJ whole genome shotgun (WGS) entry which is preliminary data.</text>
</comment>
<keyword evidence="2" id="KW-0472">Membrane</keyword>
<keyword evidence="4" id="KW-1185">Reference proteome</keyword>
<dbReference type="EMBL" id="BMOV01000003">
    <property type="protein sequence ID" value="GGO09968.1"/>
    <property type="molecule type" value="Genomic_DNA"/>
</dbReference>
<evidence type="ECO:0000313" key="4">
    <source>
        <dbReference type="Proteomes" id="UP000602381"/>
    </source>
</evidence>
<dbReference type="PANTHER" id="PTHR32063:SF18">
    <property type="entry name" value="CATION EFFLUX SYSTEM PROTEIN"/>
    <property type="match status" value="1"/>
</dbReference>
<dbReference type="PRINTS" id="PR00702">
    <property type="entry name" value="ACRIFLAVINRP"/>
</dbReference>
<evidence type="ECO:0000256" key="1">
    <source>
        <dbReference type="SAM" id="MobiDB-lite"/>
    </source>
</evidence>
<dbReference type="RefSeq" id="WP_229773579.1">
    <property type="nucleotide sequence ID" value="NZ_BMOV01000003.1"/>
</dbReference>
<dbReference type="Gene3D" id="3.30.2090.10">
    <property type="entry name" value="Multidrug efflux transporter AcrB TolC docking domain, DN and DC subdomains"/>
    <property type="match status" value="2"/>
</dbReference>
<dbReference type="Pfam" id="PF00873">
    <property type="entry name" value="ACR_tran"/>
    <property type="match status" value="1"/>
</dbReference>
<dbReference type="InterPro" id="IPR001036">
    <property type="entry name" value="Acrflvin-R"/>
</dbReference>
<feature type="transmembrane region" description="Helical" evidence="2">
    <location>
        <begin position="429"/>
        <end position="449"/>
    </location>
</feature>
<dbReference type="SUPFAM" id="SSF82866">
    <property type="entry name" value="Multidrug efflux transporter AcrB transmembrane domain"/>
    <property type="match status" value="2"/>
</dbReference>
<feature type="transmembrane region" description="Helical" evidence="2">
    <location>
        <begin position="875"/>
        <end position="894"/>
    </location>
</feature>
<feature type="transmembrane region" description="Helical" evidence="2">
    <location>
        <begin position="927"/>
        <end position="948"/>
    </location>
</feature>
<keyword evidence="2" id="KW-0812">Transmembrane</keyword>
<reference evidence="4" key="1">
    <citation type="journal article" date="2019" name="Int. J. Syst. Evol. Microbiol.">
        <title>The Global Catalogue of Microorganisms (GCM) 10K type strain sequencing project: providing services to taxonomists for standard genome sequencing and annotation.</title>
        <authorList>
            <consortium name="The Broad Institute Genomics Platform"/>
            <consortium name="The Broad Institute Genome Sequencing Center for Infectious Disease"/>
            <person name="Wu L."/>
            <person name="Ma J."/>
        </authorList>
    </citation>
    <scope>NUCLEOTIDE SEQUENCE [LARGE SCALE GENOMIC DNA]</scope>
    <source>
        <strain evidence="4">JCM 17843</strain>
    </source>
</reference>
<dbReference type="Proteomes" id="UP000602381">
    <property type="component" value="Unassembled WGS sequence"/>
</dbReference>
<name>A0ABQ2LC94_9PROT</name>
<accession>A0ABQ2LC94</accession>
<dbReference type="Gene3D" id="1.20.1640.10">
    <property type="entry name" value="Multidrug efflux transporter AcrB transmembrane domain"/>
    <property type="match status" value="2"/>
</dbReference>
<feature type="transmembrane region" description="Helical" evidence="2">
    <location>
        <begin position="461"/>
        <end position="484"/>
    </location>
</feature>
<dbReference type="Gene3D" id="3.30.70.1320">
    <property type="entry name" value="Multidrug efflux transporter AcrB pore domain like"/>
    <property type="match status" value="1"/>
</dbReference>
<proteinExistence type="predicted"/>
<dbReference type="InterPro" id="IPR027463">
    <property type="entry name" value="AcrB_DN_DC_subdom"/>
</dbReference>
<protein>
    <submittedName>
        <fullName evidence="3">Acriflavin resistance protein</fullName>
    </submittedName>
</protein>
<organism evidence="3 4">
    <name type="scientific">Iodidimonas muriae</name>
    <dbReference type="NCBI Taxonomy" id="261467"/>
    <lineage>
        <taxon>Bacteria</taxon>
        <taxon>Pseudomonadati</taxon>
        <taxon>Pseudomonadota</taxon>
        <taxon>Alphaproteobacteria</taxon>
        <taxon>Iodidimonadales</taxon>
        <taxon>Iodidimonadaceae</taxon>
        <taxon>Iodidimonas</taxon>
    </lineage>
</organism>
<sequence length="1057" mass="114378">MRSLYNYPRLIILLLLLILVAGSAAVTTMPRLEDPHMENRVAFVITRFPGASAERVEALITEKLERKIREVSEVDDISSASRLGLSFITIEMKDEVTDVDRVSSLLRDKINEVTDLPPGSLPPVYDDDRLYSLTSIIGLVWHGEGTPNYAILGRHARELETRLSNVAGTDFVRTFGLPSEEISVTLDDDMLAAMGMSAADVANRIFAADSKNTAGTVSGASNRYVVQVSGAFDSLERIRTIPLTTSAETGMATVGDVAKIERTHRDPPDSLAYLSGDYGVVVGARMLETSRIDTWMDTVHAVLDDYQTTLPENITADVLFDQAKYTNERLSDLMDNLIYGAIIVMVTLLVTLGWKASIIAGSILPLAALAALAALNIFGFQIEQMVVTGLIVALGIMVDNAIVVTDDVQSRLLRGERRSQAVARTVAKLWLPLMGSTITTIIAFMPIILMPGNAGEFVGGISASVIAALVASYIISFTIIVAMAGRVLGKNTSPQTSDSLDESPRTWWNEGVNAKPVRLAFRRSLGWSMAHPKLSMLMASALPIFGIFSASTLTEQFFPPADRDQFHIEMTLPTQASIEETRALVEDVHAMLSADPDLLSAHWYIGQSAAKFYYNLISNRDGAANYAQAMITATSDEATNRMIDVYQDKLDRAYPHVQTLVRKLEQGPPYDAPVELRLHGPDLETLRDLGEQVRQVMATVPSVIHTRTSLEVGRPEIRVEADERAAATLGLDLRAVADQLRAAVDGVQGGSIIEETEEIPVRVRTSADNRSDIAGLRELELVPPVRGRAADGSFTSVPLTALARIDVTPSVGSIARRNGERINTIQGFILPDVLPETAFAEITKRLEDANFQVPPGYSIDFGGESEERNKAVGKLMAQAGVLAVLMVIAIVLTFDSFRLASITFASAIQAAGLGLLALWVFNYPLGFVVIVGLMGLVGLAINASIVILSELKNDPAARSGDNEAIIHGVLSTGRHIISTTLTTVGGFMPLILSPSQFWPPFAVAIAGGAFLTMLVSFYFAPAAFKLFVCEKPTQKKANAPQTPPHPGPIELLSRAGE</sequence>
<feature type="transmembrane region" description="Helical" evidence="2">
    <location>
        <begin position="1001"/>
        <end position="1028"/>
    </location>
</feature>
<dbReference type="PANTHER" id="PTHR32063">
    <property type="match status" value="1"/>
</dbReference>
<feature type="transmembrane region" description="Helical" evidence="2">
    <location>
        <begin position="386"/>
        <end position="408"/>
    </location>
</feature>
<feature type="transmembrane region" description="Helical" evidence="2">
    <location>
        <begin position="901"/>
        <end position="921"/>
    </location>
</feature>
<dbReference type="SUPFAM" id="SSF82693">
    <property type="entry name" value="Multidrug efflux transporter AcrB pore domain, PN1, PN2, PC1 and PC2 subdomains"/>
    <property type="match status" value="2"/>
</dbReference>
<dbReference type="Gene3D" id="3.30.70.1430">
    <property type="entry name" value="Multidrug efflux transporter AcrB pore domain"/>
    <property type="match status" value="2"/>
</dbReference>
<feature type="region of interest" description="Disordered" evidence="1">
    <location>
        <begin position="1035"/>
        <end position="1057"/>
    </location>
</feature>
<dbReference type="Gene3D" id="3.30.70.1440">
    <property type="entry name" value="Multidrug efflux transporter AcrB pore domain"/>
    <property type="match status" value="1"/>
</dbReference>
<dbReference type="SUPFAM" id="SSF82714">
    <property type="entry name" value="Multidrug efflux transporter AcrB TolC docking domain, DN and DC subdomains"/>
    <property type="match status" value="2"/>
</dbReference>
<keyword evidence="2" id="KW-1133">Transmembrane helix</keyword>
<feature type="transmembrane region" description="Helical" evidence="2">
    <location>
        <begin position="361"/>
        <end position="380"/>
    </location>
</feature>
<gene>
    <name evidence="3" type="ORF">GCM10007972_12160</name>
</gene>
<evidence type="ECO:0000256" key="2">
    <source>
        <dbReference type="SAM" id="Phobius"/>
    </source>
</evidence>
<feature type="transmembrane region" description="Helical" evidence="2">
    <location>
        <begin position="337"/>
        <end position="354"/>
    </location>
</feature>
<evidence type="ECO:0000313" key="3">
    <source>
        <dbReference type="EMBL" id="GGO09968.1"/>
    </source>
</evidence>